<protein>
    <submittedName>
        <fullName evidence="4">DND1 protein</fullName>
    </submittedName>
</protein>
<sequence>MLVWVWKNHNHCIPNSQTSFQERIFALNQESLANLEKWTQKTGISLVQINGQRKYGDPPPGWTGFPPSYGCEVFINQIPRDVYEDKLIPLFQRAGMLYEFRLMMNFSGQNRGFAYAKYADPKSAEAAIRMFNRYELQNGCYITVRKSTEKRVLLLDELPRTVQKDMLLLLLRNFTEGVEDLKIKPSPKGSEKASACVQYVSHHAASMAKKDIVEECKKYGMSVTVQWFSFMERNAEAGTRNNGKKPETSSFLPLLPLELEVLLSQGFVSPVLTGPSSSPVYQKPSSQGGDQQYTFNINQPSKEARLDAVNSFNRLCISCHFGCPWYDMQLLHTGPDGYQYFGVKVFVPGLPLPFEGIVKILAGCLATVQEEVKMAAASQILKALSMG</sequence>
<dbReference type="EMBL" id="JAAWVQ010170548">
    <property type="protein sequence ID" value="MBN3287919.1"/>
    <property type="molecule type" value="Genomic_DNA"/>
</dbReference>
<comment type="caution">
    <text evidence="4">The sequence shown here is derived from an EMBL/GenBank/DDBJ whole genome shotgun (WGS) entry which is preliminary data.</text>
</comment>
<evidence type="ECO:0000256" key="1">
    <source>
        <dbReference type="ARBA" id="ARBA00022884"/>
    </source>
</evidence>
<accession>A0ABS2YMC4</accession>
<dbReference type="InterPro" id="IPR000504">
    <property type="entry name" value="RRM_dom"/>
</dbReference>
<reference evidence="4" key="1">
    <citation type="journal article" date="2021" name="Cell">
        <title>Tracing the genetic footprints of vertebrate landing in non-teleost ray-finned fishes.</title>
        <authorList>
            <person name="Bi X."/>
            <person name="Wang K."/>
            <person name="Yang L."/>
            <person name="Pan H."/>
            <person name="Jiang H."/>
            <person name="Wei Q."/>
            <person name="Fang M."/>
            <person name="Yu H."/>
            <person name="Zhu C."/>
            <person name="Cai Y."/>
            <person name="He Y."/>
            <person name="Gan X."/>
            <person name="Zeng H."/>
            <person name="Yu D."/>
            <person name="Zhu Y."/>
            <person name="Jiang H."/>
            <person name="Qiu Q."/>
            <person name="Yang H."/>
            <person name="Zhang Y.E."/>
            <person name="Wang W."/>
            <person name="Zhu M."/>
            <person name="He S."/>
            <person name="Zhang G."/>
        </authorList>
    </citation>
    <scope>NUCLEOTIDE SEQUENCE</scope>
    <source>
        <strain evidence="4">Pddl_001</strain>
    </source>
</reference>
<keyword evidence="5" id="KW-1185">Reference proteome</keyword>
<proteinExistence type="predicted"/>
<evidence type="ECO:0000313" key="5">
    <source>
        <dbReference type="Proteomes" id="UP001166093"/>
    </source>
</evidence>
<dbReference type="SUPFAM" id="SSF54928">
    <property type="entry name" value="RNA-binding domain, RBD"/>
    <property type="match status" value="1"/>
</dbReference>
<gene>
    <name evidence="4" type="primary">Dnd_1</name>
    <name evidence="4" type="ORF">GTO93_0011337</name>
</gene>
<evidence type="ECO:0000259" key="3">
    <source>
        <dbReference type="PROSITE" id="PS50102"/>
    </source>
</evidence>
<keyword evidence="1 2" id="KW-0694">RNA-binding</keyword>
<feature type="domain" description="RRM" evidence="3">
    <location>
        <begin position="71"/>
        <end position="149"/>
    </location>
</feature>
<dbReference type="Gene3D" id="3.30.70.330">
    <property type="match status" value="2"/>
</dbReference>
<dbReference type="Pfam" id="PF00076">
    <property type="entry name" value="RRM_1"/>
    <property type="match status" value="1"/>
</dbReference>
<name>A0ABS2YMC4_POLSP</name>
<dbReference type="PROSITE" id="PS50102">
    <property type="entry name" value="RRM"/>
    <property type="match status" value="1"/>
</dbReference>
<dbReference type="Pfam" id="PF14709">
    <property type="entry name" value="DND1_DSRM"/>
    <property type="match status" value="1"/>
</dbReference>
<feature type="non-terminal residue" evidence="4">
    <location>
        <position position="1"/>
    </location>
</feature>
<evidence type="ECO:0000313" key="4">
    <source>
        <dbReference type="EMBL" id="MBN3287919.1"/>
    </source>
</evidence>
<dbReference type="SMART" id="SM00360">
    <property type="entry name" value="RRM"/>
    <property type="match status" value="2"/>
</dbReference>
<dbReference type="InterPro" id="IPR035979">
    <property type="entry name" value="RBD_domain_sf"/>
</dbReference>
<dbReference type="Proteomes" id="UP001166093">
    <property type="component" value="Unassembled WGS sequence"/>
</dbReference>
<dbReference type="InterPro" id="IPR044448">
    <property type="entry name" value="DND1_DSRM"/>
</dbReference>
<dbReference type="InterPro" id="IPR012677">
    <property type="entry name" value="Nucleotide-bd_a/b_plait_sf"/>
</dbReference>
<organism evidence="4 5">
    <name type="scientific">Polyodon spathula</name>
    <name type="common">North American paddlefish</name>
    <name type="synonym">Squalus spathula</name>
    <dbReference type="NCBI Taxonomy" id="7913"/>
    <lineage>
        <taxon>Eukaryota</taxon>
        <taxon>Metazoa</taxon>
        <taxon>Chordata</taxon>
        <taxon>Craniata</taxon>
        <taxon>Vertebrata</taxon>
        <taxon>Euteleostomi</taxon>
        <taxon>Actinopterygii</taxon>
        <taxon>Chondrostei</taxon>
        <taxon>Acipenseriformes</taxon>
        <taxon>Polyodontidae</taxon>
        <taxon>Polyodon</taxon>
    </lineage>
</organism>
<dbReference type="CDD" id="cd20313">
    <property type="entry name" value="DSRM_DND1"/>
    <property type="match status" value="1"/>
</dbReference>
<dbReference type="PANTHER" id="PTHR21245">
    <property type="entry name" value="HETEROGENEOUS NUCLEAR RIBONUCLEOPROTEIN"/>
    <property type="match status" value="1"/>
</dbReference>
<evidence type="ECO:0000256" key="2">
    <source>
        <dbReference type="PROSITE-ProRule" id="PRU00176"/>
    </source>
</evidence>
<feature type="non-terminal residue" evidence="4">
    <location>
        <position position="387"/>
    </location>
</feature>